<evidence type="ECO:0000313" key="2">
    <source>
        <dbReference type="EMBL" id="WOB08985.1"/>
    </source>
</evidence>
<name>A0ABZ0D117_9BURK</name>
<dbReference type="SUPFAM" id="SSF53901">
    <property type="entry name" value="Thiolase-like"/>
    <property type="match status" value="1"/>
</dbReference>
<dbReference type="Proteomes" id="UP001303946">
    <property type="component" value="Chromosome"/>
</dbReference>
<dbReference type="RefSeq" id="WP_316701926.1">
    <property type="nucleotide sequence ID" value="NZ_CP136336.1"/>
</dbReference>
<proteinExistence type="predicted"/>
<feature type="domain" description="Beta-ketoacyl synthase-like N-terminal" evidence="1">
    <location>
        <begin position="42"/>
        <end position="207"/>
    </location>
</feature>
<dbReference type="InterPro" id="IPR014030">
    <property type="entry name" value="Ketoacyl_synth_N"/>
</dbReference>
<gene>
    <name evidence="2" type="ORF">RXV79_02760</name>
</gene>
<accession>A0ABZ0D117</accession>
<sequence>MSTNHKGLQVWIQGVGLLGPGLATWAASQAVLRGEQLHASTATVLPPPARLPAAERRRAGSAVKLAMAVADEAVAAAQVDAGTLATVFTSSSGECSNCHSLCEALATPAPVVSPTRFTNSVHNASSGAWHIAVGSRASSTSLCAFNGSFGAGLIEAAASVCLDGQPILLVASDSPYPEPLNSARPLPDHFGAALLLSPARTAQSIASLTVHLAGDGPQAAPMADASLDALRRVIPAAAALPLLVALAQGRAQQGLVLDYLPGTSLRLDLEPVGAS</sequence>
<keyword evidence="3" id="KW-1185">Reference proteome</keyword>
<dbReference type="Pfam" id="PF13723">
    <property type="entry name" value="Ketoacyl-synt_2"/>
    <property type="match status" value="1"/>
</dbReference>
<protein>
    <submittedName>
        <fullName evidence="2">Beta-ketoacyl synthase chain length factor</fullName>
    </submittedName>
</protein>
<evidence type="ECO:0000259" key="1">
    <source>
        <dbReference type="Pfam" id="PF13723"/>
    </source>
</evidence>
<organism evidence="2 3">
    <name type="scientific">Piscinibacter gummiphilus</name>
    <dbReference type="NCBI Taxonomy" id="946333"/>
    <lineage>
        <taxon>Bacteria</taxon>
        <taxon>Pseudomonadati</taxon>
        <taxon>Pseudomonadota</taxon>
        <taxon>Betaproteobacteria</taxon>
        <taxon>Burkholderiales</taxon>
        <taxon>Sphaerotilaceae</taxon>
        <taxon>Piscinibacter</taxon>
    </lineage>
</organism>
<evidence type="ECO:0000313" key="3">
    <source>
        <dbReference type="Proteomes" id="UP001303946"/>
    </source>
</evidence>
<reference evidence="2 3" key="1">
    <citation type="submission" date="2023-10" db="EMBL/GenBank/DDBJ databases">
        <title>Bacteria for the degradation of biodegradable plastic PBAT(Polybutylene adipate terephthalate).</title>
        <authorList>
            <person name="Weon H.-Y."/>
            <person name="Yeon J."/>
        </authorList>
    </citation>
    <scope>NUCLEOTIDE SEQUENCE [LARGE SCALE GENOMIC DNA]</scope>
    <source>
        <strain evidence="2 3">SBD 7-3</strain>
    </source>
</reference>
<dbReference type="InterPro" id="IPR016039">
    <property type="entry name" value="Thiolase-like"/>
</dbReference>
<dbReference type="EMBL" id="CP136336">
    <property type="protein sequence ID" value="WOB08985.1"/>
    <property type="molecule type" value="Genomic_DNA"/>
</dbReference>